<dbReference type="EMBL" id="BFAY01000007">
    <property type="protein sequence ID" value="GBF38416.1"/>
    <property type="molecule type" value="Genomic_DNA"/>
</dbReference>
<dbReference type="RefSeq" id="WP_157186931.1">
    <property type="nucleotide sequence ID" value="NZ_BFAY01000007.1"/>
</dbReference>
<evidence type="ECO:0000313" key="2">
    <source>
        <dbReference type="Proteomes" id="UP000245076"/>
    </source>
</evidence>
<proteinExistence type="predicted"/>
<protein>
    <submittedName>
        <fullName evidence="1">Uncharacterized protein</fullName>
    </submittedName>
</protein>
<reference evidence="1 2" key="1">
    <citation type="submission" date="2018-02" db="EMBL/GenBank/DDBJ databases">
        <title>Novel Leptospira species isolated from soil and water in Japan.</title>
        <authorList>
            <person name="Nakao R."/>
            <person name="Masuzawa T."/>
        </authorList>
    </citation>
    <scope>NUCLEOTIDE SEQUENCE [LARGE SCALE GENOMIC DNA]</scope>
    <source>
        <strain evidence="1 2">E8</strain>
    </source>
</reference>
<evidence type="ECO:0000313" key="1">
    <source>
        <dbReference type="EMBL" id="GBF38416.1"/>
    </source>
</evidence>
<gene>
    <name evidence="1" type="ORF">LPTSP1_14070</name>
</gene>
<organism evidence="1 2">
    <name type="scientific">Leptospira johnsonii</name>
    <dbReference type="NCBI Taxonomy" id="1917820"/>
    <lineage>
        <taxon>Bacteria</taxon>
        <taxon>Pseudomonadati</taxon>
        <taxon>Spirochaetota</taxon>
        <taxon>Spirochaetia</taxon>
        <taxon>Leptospirales</taxon>
        <taxon>Leptospiraceae</taxon>
        <taxon>Leptospira</taxon>
    </lineage>
</organism>
<sequence>MMDASANRFPSSSRKSDPPKVVNLGFYRIKKTLREEGFEVVEKADGKITLVLRVKD</sequence>
<accession>A0A2P2D1A3</accession>
<name>A0A2P2D1A3_9LEPT</name>
<comment type="caution">
    <text evidence="1">The sequence shown here is derived from an EMBL/GenBank/DDBJ whole genome shotgun (WGS) entry which is preliminary data.</text>
</comment>
<dbReference type="Proteomes" id="UP000245076">
    <property type="component" value="Unassembled WGS sequence"/>
</dbReference>
<dbReference type="AlphaFoldDB" id="A0A2P2D1A3"/>
<keyword evidence="2" id="KW-1185">Reference proteome</keyword>